<evidence type="ECO:0000313" key="8">
    <source>
        <dbReference type="EMBL" id="GGF38053.1"/>
    </source>
</evidence>
<dbReference type="Proteomes" id="UP000598775">
    <property type="component" value="Unassembled WGS sequence"/>
</dbReference>
<sequence>MVLVVVFVVLAIAQPVFASAQNLQNLLTSISVLWIVAMGMTLVLITAGADLSVAPIGALAGILLAKLLQAGIPAWLAIIISLVGGAALGGLVNGTLIGRFNVSFFVVTLGTLTAFTGIVNLWSNTESIPVNEPVILNLAVTRFLGLSGPVWIMIIIFVVTLFIQQRTFFGRDVYAVGGSISAARLSGIRVPRTIILVYAFSGLCAAIAGIVAISRIGVASPQVDANLPLQAIAAVLLGGTALSGGTGGVVGTAFGVLFIGVLSNGLSIAGVPSFWQQIVTGVILVVAVLADRIGLRRRTKSTTETSGTQPPESITAPEELAAKTSH</sequence>
<evidence type="ECO:0000256" key="5">
    <source>
        <dbReference type="ARBA" id="ARBA00023136"/>
    </source>
</evidence>
<dbReference type="Pfam" id="PF02653">
    <property type="entry name" value="BPD_transp_2"/>
    <property type="match status" value="1"/>
</dbReference>
<dbReference type="PANTHER" id="PTHR32196">
    <property type="entry name" value="ABC TRANSPORTER PERMEASE PROTEIN YPHD-RELATED-RELATED"/>
    <property type="match status" value="1"/>
</dbReference>
<name>A0A917BFD2_9MICO</name>
<feature type="transmembrane region" description="Helical" evidence="7">
    <location>
        <begin position="143"/>
        <end position="163"/>
    </location>
</feature>
<feature type="transmembrane region" description="Helical" evidence="7">
    <location>
        <begin position="28"/>
        <end position="45"/>
    </location>
</feature>
<reference evidence="8 9" key="1">
    <citation type="journal article" date="2014" name="Int. J. Syst. Evol. Microbiol.">
        <title>Complete genome sequence of Corynebacterium casei LMG S-19264T (=DSM 44701T), isolated from a smear-ripened cheese.</title>
        <authorList>
            <consortium name="US DOE Joint Genome Institute (JGI-PGF)"/>
            <person name="Walter F."/>
            <person name="Albersmeier A."/>
            <person name="Kalinowski J."/>
            <person name="Ruckert C."/>
        </authorList>
    </citation>
    <scope>NUCLEOTIDE SEQUENCE [LARGE SCALE GENOMIC DNA]</scope>
    <source>
        <strain evidence="8 9">CGMCC 1.12976</strain>
    </source>
</reference>
<comment type="caution">
    <text evidence="8">The sequence shown here is derived from an EMBL/GenBank/DDBJ whole genome shotgun (WGS) entry which is preliminary data.</text>
</comment>
<evidence type="ECO:0000313" key="9">
    <source>
        <dbReference type="Proteomes" id="UP000598775"/>
    </source>
</evidence>
<keyword evidence="2" id="KW-1003">Cell membrane</keyword>
<keyword evidence="3 7" id="KW-0812">Transmembrane</keyword>
<keyword evidence="5 7" id="KW-0472">Membrane</keyword>
<feature type="compositionally biased region" description="Polar residues" evidence="6">
    <location>
        <begin position="302"/>
        <end position="312"/>
    </location>
</feature>
<evidence type="ECO:0000256" key="2">
    <source>
        <dbReference type="ARBA" id="ARBA00022475"/>
    </source>
</evidence>
<gene>
    <name evidence="8" type="ORF">GCM10011399_33780</name>
</gene>
<feature type="transmembrane region" description="Helical" evidence="7">
    <location>
        <begin position="249"/>
        <end position="268"/>
    </location>
</feature>
<accession>A0A917BFD2</accession>
<dbReference type="CDD" id="cd06579">
    <property type="entry name" value="TM_PBP1_transp_AraH_like"/>
    <property type="match status" value="1"/>
</dbReference>
<feature type="transmembrane region" description="Helical" evidence="7">
    <location>
        <begin position="104"/>
        <end position="123"/>
    </location>
</feature>
<keyword evidence="9" id="KW-1185">Reference proteome</keyword>
<dbReference type="InterPro" id="IPR001851">
    <property type="entry name" value="ABC_transp_permease"/>
</dbReference>
<evidence type="ECO:0000256" key="4">
    <source>
        <dbReference type="ARBA" id="ARBA00022989"/>
    </source>
</evidence>
<evidence type="ECO:0000256" key="6">
    <source>
        <dbReference type="SAM" id="MobiDB-lite"/>
    </source>
</evidence>
<evidence type="ECO:0000256" key="1">
    <source>
        <dbReference type="ARBA" id="ARBA00004651"/>
    </source>
</evidence>
<evidence type="ECO:0000256" key="7">
    <source>
        <dbReference type="SAM" id="Phobius"/>
    </source>
</evidence>
<dbReference type="AlphaFoldDB" id="A0A917BFD2"/>
<dbReference type="PANTHER" id="PTHR32196:SF72">
    <property type="entry name" value="RIBOSE IMPORT PERMEASE PROTEIN RBSC"/>
    <property type="match status" value="1"/>
</dbReference>
<evidence type="ECO:0000256" key="3">
    <source>
        <dbReference type="ARBA" id="ARBA00022692"/>
    </source>
</evidence>
<feature type="transmembrane region" description="Helical" evidence="7">
    <location>
        <begin position="225"/>
        <end position="242"/>
    </location>
</feature>
<feature type="region of interest" description="Disordered" evidence="6">
    <location>
        <begin position="299"/>
        <end position="326"/>
    </location>
</feature>
<organism evidence="8 9">
    <name type="scientific">Subtercola lobariae</name>
    <dbReference type="NCBI Taxonomy" id="1588641"/>
    <lineage>
        <taxon>Bacteria</taxon>
        <taxon>Bacillati</taxon>
        <taxon>Actinomycetota</taxon>
        <taxon>Actinomycetes</taxon>
        <taxon>Micrococcales</taxon>
        <taxon>Microbacteriaceae</taxon>
        <taxon>Subtercola</taxon>
    </lineage>
</organism>
<protein>
    <submittedName>
        <fullName evidence="8">Ribose ABC transporter permease</fullName>
    </submittedName>
</protein>
<dbReference type="EMBL" id="BMGP01000006">
    <property type="protein sequence ID" value="GGF38053.1"/>
    <property type="molecule type" value="Genomic_DNA"/>
</dbReference>
<dbReference type="GO" id="GO:0022857">
    <property type="term" value="F:transmembrane transporter activity"/>
    <property type="evidence" value="ECO:0007669"/>
    <property type="project" value="InterPro"/>
</dbReference>
<keyword evidence="4 7" id="KW-1133">Transmembrane helix</keyword>
<comment type="subcellular location">
    <subcellularLocation>
        <location evidence="1">Cell membrane</location>
        <topology evidence="1">Multi-pass membrane protein</topology>
    </subcellularLocation>
</comment>
<proteinExistence type="predicted"/>
<feature type="transmembrane region" description="Helical" evidence="7">
    <location>
        <begin position="194"/>
        <end position="213"/>
    </location>
</feature>
<feature type="transmembrane region" description="Helical" evidence="7">
    <location>
        <begin position="274"/>
        <end position="290"/>
    </location>
</feature>
<dbReference type="GO" id="GO:0005886">
    <property type="term" value="C:plasma membrane"/>
    <property type="evidence" value="ECO:0007669"/>
    <property type="project" value="UniProtKB-SubCell"/>
</dbReference>
<feature type="transmembrane region" description="Helical" evidence="7">
    <location>
        <begin position="74"/>
        <end position="92"/>
    </location>
</feature>